<organism evidence="6 7">
    <name type="scientific">candidate division WS6 bacterium 34_10</name>
    <dbReference type="NCBI Taxonomy" id="1641389"/>
    <lineage>
        <taxon>Bacteria</taxon>
        <taxon>Candidatus Dojkabacteria</taxon>
    </lineage>
</organism>
<dbReference type="GO" id="GO:0003735">
    <property type="term" value="F:structural constituent of ribosome"/>
    <property type="evidence" value="ECO:0007669"/>
    <property type="project" value="InterPro"/>
</dbReference>
<evidence type="ECO:0000256" key="5">
    <source>
        <dbReference type="SAM" id="MobiDB-lite"/>
    </source>
</evidence>
<dbReference type="PANTHER" id="PTHR14413">
    <property type="entry name" value="RIBOSOMAL PROTEIN L17"/>
    <property type="match status" value="1"/>
</dbReference>
<evidence type="ECO:0000313" key="6">
    <source>
        <dbReference type="EMBL" id="KUK77759.1"/>
    </source>
</evidence>
<comment type="similarity">
    <text evidence="1">Belongs to the bacterial ribosomal protein bL17 family.</text>
</comment>
<keyword evidence="3" id="KW-0687">Ribonucleoprotein</keyword>
<reference evidence="7" key="1">
    <citation type="journal article" date="2015" name="MBio">
        <title>Genome-Resolved Metagenomic Analysis Reveals Roles for Candidate Phyla and Other Microbial Community Members in Biogeochemical Transformations in Oil Reservoirs.</title>
        <authorList>
            <person name="Hu P."/>
            <person name="Tom L."/>
            <person name="Singh A."/>
            <person name="Thomas B.C."/>
            <person name="Baker B.J."/>
            <person name="Piceno Y.M."/>
            <person name="Andersen G.L."/>
            <person name="Banfield J.F."/>
        </authorList>
    </citation>
    <scope>NUCLEOTIDE SEQUENCE [LARGE SCALE GENOMIC DNA]</scope>
</reference>
<feature type="compositionally biased region" description="Basic and acidic residues" evidence="5">
    <location>
        <begin position="167"/>
        <end position="178"/>
    </location>
</feature>
<sequence>MYKRIKIKKLGRKKTHRESLIQNQLRTLFTHGIITTTTRKAKATKAAAQSLLSKIDKKEISVSDRRELKKYLGKKDLMEKAIKYAQNEDHGVRIVKVGFRSGDNAELSRVELIGFEGKRKRKVAKKEKDEKETSVKESKKGRIPNKDIEDREPKKVASGKQSKAKRKSSERVRTRAGL</sequence>
<dbReference type="Pfam" id="PF01196">
    <property type="entry name" value="Ribosomal_L17"/>
    <property type="match status" value="1"/>
</dbReference>
<dbReference type="InterPro" id="IPR000456">
    <property type="entry name" value="Ribosomal_bL17"/>
</dbReference>
<dbReference type="EMBL" id="LGGO01000007">
    <property type="protein sequence ID" value="KUK77759.1"/>
    <property type="molecule type" value="Genomic_DNA"/>
</dbReference>
<accession>A0A101HJ93</accession>
<evidence type="ECO:0000256" key="3">
    <source>
        <dbReference type="ARBA" id="ARBA00023274"/>
    </source>
</evidence>
<name>A0A101HJ93_9BACT</name>
<dbReference type="GO" id="GO:0022625">
    <property type="term" value="C:cytosolic large ribosomal subunit"/>
    <property type="evidence" value="ECO:0007669"/>
    <property type="project" value="TreeGrafter"/>
</dbReference>
<dbReference type="Proteomes" id="UP000053904">
    <property type="component" value="Unassembled WGS sequence"/>
</dbReference>
<evidence type="ECO:0000313" key="7">
    <source>
        <dbReference type="Proteomes" id="UP000053904"/>
    </source>
</evidence>
<gene>
    <name evidence="6" type="ORF">XD93_0104</name>
</gene>
<feature type="region of interest" description="Disordered" evidence="5">
    <location>
        <begin position="120"/>
        <end position="178"/>
    </location>
</feature>
<comment type="caution">
    <text evidence="6">The sequence shown here is derived from an EMBL/GenBank/DDBJ whole genome shotgun (WGS) entry which is preliminary data.</text>
</comment>
<dbReference type="Gene3D" id="3.90.1030.10">
    <property type="entry name" value="Ribosomal protein L17"/>
    <property type="match status" value="1"/>
</dbReference>
<dbReference type="PANTHER" id="PTHR14413:SF16">
    <property type="entry name" value="LARGE RIBOSOMAL SUBUNIT PROTEIN BL17M"/>
    <property type="match status" value="1"/>
</dbReference>
<proteinExistence type="inferred from homology"/>
<dbReference type="AlphaFoldDB" id="A0A101HJ93"/>
<evidence type="ECO:0000256" key="4">
    <source>
        <dbReference type="ARBA" id="ARBA00035494"/>
    </source>
</evidence>
<keyword evidence="2 6" id="KW-0689">Ribosomal protein</keyword>
<dbReference type="GO" id="GO:0006412">
    <property type="term" value="P:translation"/>
    <property type="evidence" value="ECO:0007669"/>
    <property type="project" value="InterPro"/>
</dbReference>
<dbReference type="SUPFAM" id="SSF64263">
    <property type="entry name" value="Prokaryotic ribosomal protein L17"/>
    <property type="match status" value="1"/>
</dbReference>
<protein>
    <recommendedName>
        <fullName evidence="4">50S ribosomal protein L17</fullName>
    </recommendedName>
</protein>
<evidence type="ECO:0000256" key="1">
    <source>
        <dbReference type="ARBA" id="ARBA00008777"/>
    </source>
</evidence>
<dbReference type="InterPro" id="IPR036373">
    <property type="entry name" value="Ribosomal_bL17_sf"/>
</dbReference>
<feature type="compositionally biased region" description="Basic and acidic residues" evidence="5">
    <location>
        <begin position="126"/>
        <end position="155"/>
    </location>
</feature>
<evidence type="ECO:0000256" key="2">
    <source>
        <dbReference type="ARBA" id="ARBA00022980"/>
    </source>
</evidence>